<dbReference type="PANTHER" id="PTHR12599:SF0">
    <property type="entry name" value="PTERIN-4-ALPHA-CARBINOLAMINE DEHYDRATASE"/>
    <property type="match status" value="1"/>
</dbReference>
<dbReference type="EMBL" id="UYYF01004637">
    <property type="protein sequence ID" value="VDN06027.1"/>
    <property type="molecule type" value="Genomic_DNA"/>
</dbReference>
<protein>
    <recommendedName>
        <fullName evidence="3">4a-hydroxytetrahydrobiopterin dehydratase</fullName>
        <ecNumber evidence="3">4.2.1.96</ecNumber>
    </recommendedName>
    <alternativeName>
        <fullName evidence="5">4-alpha-hydroxy-tetrahydropterin dehydratase</fullName>
    </alternativeName>
</protein>
<reference evidence="6 7" key="2">
    <citation type="submission" date="2018-11" db="EMBL/GenBank/DDBJ databases">
        <authorList>
            <consortium name="Pathogen Informatics"/>
        </authorList>
    </citation>
    <scope>NUCLEOTIDE SEQUENCE [LARGE SCALE GENOMIC DNA]</scope>
</reference>
<dbReference type="AlphaFoldDB" id="A0A0N5D628"/>
<evidence type="ECO:0000313" key="8">
    <source>
        <dbReference type="WBParaSite" id="TCLT_0000847601-mRNA-1"/>
    </source>
</evidence>
<dbReference type="InterPro" id="IPR036428">
    <property type="entry name" value="PCD_sf"/>
</dbReference>
<accession>A0A0N5D628</accession>
<comment type="catalytic activity">
    <reaction evidence="1">
        <text>(4aS,6R)-4a-hydroxy-L-erythro-5,6,7,8-tetrahydrobiopterin = (6R)-L-erythro-6,7-dihydrobiopterin + H2O</text>
        <dbReference type="Rhea" id="RHEA:11920"/>
        <dbReference type="ChEBI" id="CHEBI:15377"/>
        <dbReference type="ChEBI" id="CHEBI:15642"/>
        <dbReference type="ChEBI" id="CHEBI:43120"/>
        <dbReference type="EC" id="4.2.1.96"/>
    </reaction>
</comment>
<dbReference type="Pfam" id="PF01329">
    <property type="entry name" value="Pterin_4a"/>
    <property type="match status" value="1"/>
</dbReference>
<gene>
    <name evidence="6" type="ORF">TCLT_LOCUS8465</name>
</gene>
<dbReference type="Proteomes" id="UP000276776">
    <property type="component" value="Unassembled WGS sequence"/>
</dbReference>
<dbReference type="EC" id="4.2.1.96" evidence="3"/>
<dbReference type="Gene3D" id="3.30.1360.20">
    <property type="entry name" value="Transcriptional coactivator/pterin dehydratase"/>
    <property type="match status" value="1"/>
</dbReference>
<dbReference type="PANTHER" id="PTHR12599">
    <property type="entry name" value="PTERIN-4-ALPHA-CARBINOLAMINE DEHYDRATASE"/>
    <property type="match status" value="1"/>
</dbReference>
<organism evidence="8">
    <name type="scientific">Thelazia callipaeda</name>
    <name type="common">Oriental eyeworm</name>
    <name type="synonym">Parasitic nematode</name>
    <dbReference type="NCBI Taxonomy" id="103827"/>
    <lineage>
        <taxon>Eukaryota</taxon>
        <taxon>Metazoa</taxon>
        <taxon>Ecdysozoa</taxon>
        <taxon>Nematoda</taxon>
        <taxon>Chromadorea</taxon>
        <taxon>Rhabditida</taxon>
        <taxon>Spirurina</taxon>
        <taxon>Spiruromorpha</taxon>
        <taxon>Thelazioidea</taxon>
        <taxon>Thelaziidae</taxon>
        <taxon>Thelazia</taxon>
    </lineage>
</organism>
<dbReference type="GO" id="GO:0008124">
    <property type="term" value="F:4-alpha-hydroxytetrahydrobiopterin dehydratase activity"/>
    <property type="evidence" value="ECO:0007669"/>
    <property type="project" value="UniProtKB-EC"/>
</dbReference>
<dbReference type="CDD" id="cd00914">
    <property type="entry name" value="PCD_DCoH_subfamily_b"/>
    <property type="match status" value="1"/>
</dbReference>
<keyword evidence="7" id="KW-1185">Reference proteome</keyword>
<dbReference type="SUPFAM" id="SSF55248">
    <property type="entry name" value="PCD-like"/>
    <property type="match status" value="1"/>
</dbReference>
<evidence type="ECO:0000256" key="1">
    <source>
        <dbReference type="ARBA" id="ARBA00001554"/>
    </source>
</evidence>
<dbReference type="STRING" id="103827.A0A0N5D628"/>
<evidence type="ECO:0000313" key="7">
    <source>
        <dbReference type="Proteomes" id="UP000276776"/>
    </source>
</evidence>
<evidence type="ECO:0000256" key="2">
    <source>
        <dbReference type="ARBA" id="ARBA00006472"/>
    </source>
</evidence>
<evidence type="ECO:0000256" key="3">
    <source>
        <dbReference type="ARBA" id="ARBA00013252"/>
    </source>
</evidence>
<proteinExistence type="inferred from homology"/>
<evidence type="ECO:0000313" key="6">
    <source>
        <dbReference type="EMBL" id="VDN06027.1"/>
    </source>
</evidence>
<dbReference type="OrthoDB" id="277398at2759"/>
<dbReference type="OMA" id="MTRVAMY"/>
<dbReference type="WBParaSite" id="TCLT_0000847601-mRNA-1">
    <property type="protein sequence ID" value="TCLT_0000847601-mRNA-1"/>
    <property type="gene ID" value="TCLT_0000847601"/>
</dbReference>
<sequence>MIFPTARIYTRSSNIVTKTRMSFMSLNDQQREQLLQPLLEKGWKVVKGRDAIQKIIRFKDFSEVSPETFLISFMNSVQDLQAFGFMTRVAMYAEKMNHHPEWSNIYNKVEVTLNSHDVNGLSERDIELAKFIEKLCNQ</sequence>
<evidence type="ECO:0000256" key="4">
    <source>
        <dbReference type="ARBA" id="ARBA00023239"/>
    </source>
</evidence>
<evidence type="ECO:0000256" key="5">
    <source>
        <dbReference type="ARBA" id="ARBA00030497"/>
    </source>
</evidence>
<keyword evidence="4" id="KW-0456">Lyase</keyword>
<comment type="similarity">
    <text evidence="2">Belongs to the pterin-4-alpha-carbinolamine dehydratase family.</text>
</comment>
<reference evidence="8" key="1">
    <citation type="submission" date="2016-04" db="UniProtKB">
        <authorList>
            <consortium name="WormBaseParasite"/>
        </authorList>
    </citation>
    <scope>IDENTIFICATION</scope>
</reference>
<dbReference type="InterPro" id="IPR001533">
    <property type="entry name" value="Pterin_deHydtase"/>
</dbReference>
<name>A0A0N5D628_THECL</name>
<dbReference type="GO" id="GO:0006729">
    <property type="term" value="P:tetrahydrobiopterin biosynthetic process"/>
    <property type="evidence" value="ECO:0007669"/>
    <property type="project" value="InterPro"/>
</dbReference>